<keyword evidence="3" id="KW-0560">Oxidoreductase</keyword>
<name>A0A3N5C3N0_9BACI</name>
<accession>A0A3N5C3N0</accession>
<dbReference type="EMBL" id="RKRF01000008">
    <property type="protein sequence ID" value="RPF54072.1"/>
    <property type="molecule type" value="Genomic_DNA"/>
</dbReference>
<dbReference type="PROSITE" id="PS00934">
    <property type="entry name" value="GLYOXALASE_I_1"/>
    <property type="match status" value="1"/>
</dbReference>
<dbReference type="PANTHER" id="PTHR43279:SF1">
    <property type="entry name" value="CATECHOL-2,3-DIOXYGENASE"/>
    <property type="match status" value="1"/>
</dbReference>
<keyword evidence="3" id="KW-0223">Dioxygenase</keyword>
<dbReference type="Pfam" id="PF00903">
    <property type="entry name" value="Glyoxalase"/>
    <property type="match status" value="1"/>
</dbReference>
<dbReference type="RefSeq" id="WP_124220785.1">
    <property type="nucleotide sequence ID" value="NZ_RKRF01000008.1"/>
</dbReference>
<sequence>MTYHKLPTKYIDQISLNVTDIERSVMFYRDVLGMNLLSHTIQRAVFSFEGETPVLTIVQPDDVKTLDRGKTGLFHIAYLVPSRSDLADVVYYFWKNQLPVQGASDHYVSEAFYLSDPDGYGIEIYRDREPNEWKWNGEHVEMATVPLDIEDLLKERSEEGWTGFPKDSTIGHIHLQVHDLQAVKPFYETLGFDVVANYGAQALFMADQYYHHHIGLNTWGSRNGEPKHDDEVGLNWYSVKMTEQDREQVKENLERQVQEQNGQYIAKDPAGIEVRF</sequence>
<dbReference type="PANTHER" id="PTHR43279">
    <property type="entry name" value="CATECHOL-2,3-DIOXYGENASE"/>
    <property type="match status" value="1"/>
</dbReference>
<reference evidence="3 4" key="1">
    <citation type="submission" date="2018-11" db="EMBL/GenBank/DDBJ databases">
        <title>Genomic Encyclopedia of Type Strains, Phase IV (KMG-IV): sequencing the most valuable type-strain genomes for metagenomic binning, comparative biology and taxonomic classification.</title>
        <authorList>
            <person name="Goeker M."/>
        </authorList>
    </citation>
    <scope>NUCLEOTIDE SEQUENCE [LARGE SCALE GENOMIC DNA]</scope>
    <source>
        <strain evidence="3 4">DSM 18090</strain>
    </source>
</reference>
<dbReference type="GO" id="GO:0004462">
    <property type="term" value="F:lactoylglutathione lyase activity"/>
    <property type="evidence" value="ECO:0007669"/>
    <property type="project" value="InterPro"/>
</dbReference>
<protein>
    <submittedName>
        <fullName evidence="3">Catechol 2,3-dioxygenase</fullName>
    </submittedName>
</protein>
<dbReference type="InterPro" id="IPR018146">
    <property type="entry name" value="Glyoxalase_1_CS"/>
</dbReference>
<feature type="domain" description="VOC" evidence="2">
    <location>
        <begin position="10"/>
        <end position="127"/>
    </location>
</feature>
<keyword evidence="1" id="KW-0479">Metal-binding</keyword>
<dbReference type="InterPro" id="IPR004360">
    <property type="entry name" value="Glyas_Fos-R_dOase_dom"/>
</dbReference>
<dbReference type="PROSITE" id="PS51819">
    <property type="entry name" value="VOC"/>
    <property type="match status" value="1"/>
</dbReference>
<evidence type="ECO:0000313" key="4">
    <source>
        <dbReference type="Proteomes" id="UP000276443"/>
    </source>
</evidence>
<dbReference type="Proteomes" id="UP000276443">
    <property type="component" value="Unassembled WGS sequence"/>
</dbReference>
<gene>
    <name evidence="3" type="ORF">EDC24_1260</name>
</gene>
<keyword evidence="4" id="KW-1185">Reference proteome</keyword>
<dbReference type="InterPro" id="IPR029068">
    <property type="entry name" value="Glyas_Bleomycin-R_OHBP_Dase"/>
</dbReference>
<evidence type="ECO:0000259" key="2">
    <source>
        <dbReference type="PROSITE" id="PS51819"/>
    </source>
</evidence>
<dbReference type="GO" id="GO:0046872">
    <property type="term" value="F:metal ion binding"/>
    <property type="evidence" value="ECO:0007669"/>
    <property type="project" value="UniProtKB-KW"/>
</dbReference>
<proteinExistence type="predicted"/>
<evidence type="ECO:0000256" key="1">
    <source>
        <dbReference type="ARBA" id="ARBA00022723"/>
    </source>
</evidence>
<dbReference type="OrthoDB" id="9792626at2"/>
<dbReference type="InterPro" id="IPR037523">
    <property type="entry name" value="VOC_core"/>
</dbReference>
<dbReference type="AlphaFoldDB" id="A0A3N5C3N0"/>
<evidence type="ECO:0000313" key="3">
    <source>
        <dbReference type="EMBL" id="RPF54072.1"/>
    </source>
</evidence>
<dbReference type="GO" id="GO:0051213">
    <property type="term" value="F:dioxygenase activity"/>
    <property type="evidence" value="ECO:0007669"/>
    <property type="project" value="UniProtKB-KW"/>
</dbReference>
<dbReference type="SUPFAM" id="SSF54593">
    <property type="entry name" value="Glyoxalase/Bleomycin resistance protein/Dihydroxybiphenyl dioxygenase"/>
    <property type="match status" value="2"/>
</dbReference>
<comment type="caution">
    <text evidence="3">The sequence shown here is derived from an EMBL/GenBank/DDBJ whole genome shotgun (WGS) entry which is preliminary data.</text>
</comment>
<dbReference type="Gene3D" id="3.10.180.10">
    <property type="entry name" value="2,3-Dihydroxybiphenyl 1,2-Dioxygenase, domain 1"/>
    <property type="match status" value="2"/>
</dbReference>
<organism evidence="3 4">
    <name type="scientific">Aquisalibacillus elongatus</name>
    <dbReference type="NCBI Taxonomy" id="485577"/>
    <lineage>
        <taxon>Bacteria</taxon>
        <taxon>Bacillati</taxon>
        <taxon>Bacillota</taxon>
        <taxon>Bacilli</taxon>
        <taxon>Bacillales</taxon>
        <taxon>Bacillaceae</taxon>
        <taxon>Aquisalibacillus</taxon>
    </lineage>
</organism>